<dbReference type="InterPro" id="IPR036045">
    <property type="entry name" value="Sec1-like_sf"/>
</dbReference>
<dbReference type="PANTHER" id="PTHR11679">
    <property type="entry name" value="VESICLE PROTEIN SORTING-ASSOCIATED"/>
    <property type="match status" value="1"/>
</dbReference>
<feature type="region of interest" description="Disordered" evidence="4">
    <location>
        <begin position="1199"/>
        <end position="1255"/>
    </location>
</feature>
<sequence>MALKNVVGAKIMNDVIRSVKKKGDWKVLVVDKLGMRMISACCKMHRIAQEGITIVEDIEKIREPLPNMEAIYLITPTDKSVERLMRDFQVNRNMYRSAHVFFTEACGDELFNELCKSPCAKYIKTLKEINIAFLPYESQVFSLDYPETFQMYFNPSKSSQTANLERIAEQIATVCATLGEYPNIRYRYDFDRNVELAQLIQQKLDAYKADEPTMGEGPEKMRSQLLILDRGFDLPGDPILIENIVNYLKAKGIFDEFRHECLADVDTKSSCQNLSQRVDGYTTKFLSGEKWHPDLNKNELRNKLRRHIDESGMLAGGADHVVEQVINPKINQLFLPRIIEVVHQYLNEENEKLNKRKENSNDNISFEKLSAENTDGTNKTKSTKLDPVADILSFSYSKPKSNPPQNVQTKVLDSTKAERKKDENVQQIKLSDALPKTEKKKEELINPIKVSEVISKAKKEDAISDIIQNIEKDKEEIISIKTESVEPVNELSSPISGSQIKLQSDSKEIIKIKKDIKTEDLEVPSDIMKKTQKEDIKIEKKKSELEKRKEDSEKRKDDFKPNNDSSSHSEEGSQNKVVPSAPKCSNVLKTKSEAEKNKKVKLHNSSKTLGESQKAKSKDSDKFSGKSSDKHKTFSKVSKDHPSPLKNSITSKSSKSDKTEDSNKNKSKDGHSKSSDNSVSKPSSSKSSIKKESSSMKLKPSEKTKTSKSLDLKSKIKIQNESSEKTSKNNLHYSSYDSSQGSDQDKSFTPSSHHKEKHKHFSKHHKKESDNKKSSEKVEKTPDKKRFQSDSDSGTPIKHKYMKHVSEKEKKKSMSIQESAKISSRSNSFGSTSSVSDSPSSSKETSVSTSEETSDNSLKSSEVKKKQGNKDNERCKRTEDFSPPPPPPPSSGISAPSSAEVSSMDETQSSQESESDSKLSEDESSSESDVENLYSSNSLKNSNLQSRLKTPEILNDVYDVFLYSSSSSEFEGYSSTAEKDQTSIKQIDDIDVSSVHTSDLSSFDDLLSESEYSDIDEDRPARRLTIKEAEKLLEEKARQRRLERSKNVRTLGGSLDDKKSNTSPQAFPSSLLFEDELSPVPEPKRESRRERKLNPKYASSEYASIFNSKKTSFITKHMNPNEDKSENVSPTVSETGIQCQKDISPSKRRISMAEDNSWTTETKTYLNSHERNHNMILEDIESHGSIALKIKKSLVKNDNEINKEPRPQGLKRKFDRIEKDDAKKLCRRNSDNSSSSESVPNENNPFNVKKNNPSSVFNMELKNNDFFHKQKLSNNGVVLKMEHVKKKSHPKPNQ</sequence>
<keyword evidence="7" id="KW-1185">Reference proteome</keyword>
<name>A0A8T0EXC7_ARGBR</name>
<dbReference type="GO" id="GO:0015031">
    <property type="term" value="P:protein transport"/>
    <property type="evidence" value="ECO:0007669"/>
    <property type="project" value="UniProtKB-KW"/>
</dbReference>
<feature type="region of interest" description="Disordered" evidence="4">
    <location>
        <begin position="364"/>
        <end position="424"/>
    </location>
</feature>
<reference evidence="6" key="2">
    <citation type="submission" date="2020-06" db="EMBL/GenBank/DDBJ databases">
        <authorList>
            <person name="Sheffer M."/>
        </authorList>
    </citation>
    <scope>NUCLEOTIDE SEQUENCE</scope>
</reference>
<evidence type="ECO:0000313" key="7">
    <source>
        <dbReference type="Proteomes" id="UP000807504"/>
    </source>
</evidence>
<feature type="compositionally biased region" description="Low complexity" evidence="4">
    <location>
        <begin position="931"/>
        <end position="948"/>
    </location>
</feature>
<dbReference type="InterPro" id="IPR027482">
    <property type="entry name" value="Sec1-like_dom2"/>
</dbReference>
<dbReference type="GO" id="GO:0016192">
    <property type="term" value="P:vesicle-mediated transport"/>
    <property type="evidence" value="ECO:0007669"/>
    <property type="project" value="InterPro"/>
</dbReference>
<feature type="compositionally biased region" description="Basic and acidic residues" evidence="4">
    <location>
        <begin position="527"/>
        <end position="573"/>
    </location>
</feature>
<feature type="region of interest" description="Disordered" evidence="4">
    <location>
        <begin position="521"/>
        <end position="949"/>
    </location>
</feature>
<feature type="compositionally biased region" description="Basic and acidic residues" evidence="4">
    <location>
        <begin position="1082"/>
        <end position="1093"/>
    </location>
</feature>
<feature type="compositionally biased region" description="Polar residues" evidence="4">
    <location>
        <begin position="1127"/>
        <end position="1137"/>
    </location>
</feature>
<feature type="compositionally biased region" description="Low complexity" evidence="4">
    <location>
        <begin position="891"/>
        <end position="912"/>
    </location>
</feature>
<dbReference type="Proteomes" id="UP000807504">
    <property type="component" value="Unassembled WGS sequence"/>
</dbReference>
<keyword evidence="2" id="KW-0813">Transport</keyword>
<evidence type="ECO:0000259" key="5">
    <source>
        <dbReference type="Pfam" id="PF05205"/>
    </source>
</evidence>
<feature type="compositionally biased region" description="Polar residues" evidence="4">
    <location>
        <begin position="394"/>
        <end position="412"/>
    </location>
</feature>
<feature type="compositionally biased region" description="Low complexity" evidence="4">
    <location>
        <begin position="675"/>
        <end position="687"/>
    </location>
</feature>
<dbReference type="SUPFAM" id="SSF56815">
    <property type="entry name" value="Sec1/munc18-like (SM) proteins"/>
    <property type="match status" value="1"/>
</dbReference>
<feature type="compositionally biased region" description="Basic and acidic residues" evidence="4">
    <location>
        <begin position="613"/>
        <end position="643"/>
    </location>
</feature>
<dbReference type="FunFam" id="3.40.50.2060:FF:000001">
    <property type="entry name" value="syntaxin-binding protein 1 isoform X2"/>
    <property type="match status" value="1"/>
</dbReference>
<dbReference type="Pfam" id="PF05205">
    <property type="entry name" value="COMPASS-Shg1"/>
    <property type="match status" value="1"/>
</dbReference>
<dbReference type="InterPro" id="IPR001619">
    <property type="entry name" value="Sec1-like"/>
</dbReference>
<feature type="region of interest" description="Disordered" evidence="4">
    <location>
        <begin position="1037"/>
        <end position="1094"/>
    </location>
</feature>
<feature type="compositionally biased region" description="Polar residues" evidence="4">
    <location>
        <begin position="371"/>
        <end position="380"/>
    </location>
</feature>
<feature type="compositionally biased region" description="Basic and acidic residues" evidence="4">
    <location>
        <begin position="413"/>
        <end position="424"/>
    </location>
</feature>
<evidence type="ECO:0000313" key="6">
    <source>
        <dbReference type="EMBL" id="KAF8782381.1"/>
    </source>
</evidence>
<dbReference type="Gene3D" id="3.40.50.1910">
    <property type="match status" value="1"/>
</dbReference>
<organism evidence="6 7">
    <name type="scientific">Argiope bruennichi</name>
    <name type="common">Wasp spider</name>
    <name type="synonym">Aranea bruennichi</name>
    <dbReference type="NCBI Taxonomy" id="94029"/>
    <lineage>
        <taxon>Eukaryota</taxon>
        <taxon>Metazoa</taxon>
        <taxon>Ecdysozoa</taxon>
        <taxon>Arthropoda</taxon>
        <taxon>Chelicerata</taxon>
        <taxon>Arachnida</taxon>
        <taxon>Araneae</taxon>
        <taxon>Araneomorphae</taxon>
        <taxon>Entelegynae</taxon>
        <taxon>Araneoidea</taxon>
        <taxon>Araneidae</taxon>
        <taxon>Argiope</taxon>
    </lineage>
</organism>
<feature type="region of interest" description="Disordered" evidence="4">
    <location>
        <begin position="1118"/>
        <end position="1137"/>
    </location>
</feature>
<comment type="similarity">
    <text evidence="1">Belongs to the STXBP/unc-18/SEC1 family.</text>
</comment>
<reference evidence="6" key="1">
    <citation type="journal article" date="2020" name="bioRxiv">
        <title>Chromosome-level reference genome of the European wasp spider Argiope bruennichi: a resource for studies on range expansion and evolutionary adaptation.</title>
        <authorList>
            <person name="Sheffer M.M."/>
            <person name="Hoppe A."/>
            <person name="Krehenwinkel H."/>
            <person name="Uhl G."/>
            <person name="Kuss A.W."/>
            <person name="Jensen L."/>
            <person name="Jensen C."/>
            <person name="Gillespie R.G."/>
            <person name="Hoff K.J."/>
            <person name="Prost S."/>
        </authorList>
    </citation>
    <scope>NUCLEOTIDE SEQUENCE</scope>
</reference>
<feature type="compositionally biased region" description="Basic and acidic residues" evidence="4">
    <location>
        <begin position="1037"/>
        <end position="1046"/>
    </location>
</feature>
<keyword evidence="3" id="KW-0653">Protein transport</keyword>
<evidence type="ECO:0000256" key="3">
    <source>
        <dbReference type="ARBA" id="ARBA00022927"/>
    </source>
</evidence>
<feature type="compositionally biased region" description="Basic residues" evidence="4">
    <location>
        <begin position="752"/>
        <end position="766"/>
    </location>
</feature>
<proteinExistence type="inferred from homology"/>
<evidence type="ECO:0000256" key="1">
    <source>
        <dbReference type="ARBA" id="ARBA00009884"/>
    </source>
</evidence>
<dbReference type="InterPro" id="IPR055264">
    <property type="entry name" value="BOD1/SHG1_dom"/>
</dbReference>
<feature type="compositionally biased region" description="Basic and acidic residues" evidence="4">
    <location>
        <begin position="1215"/>
        <end position="1230"/>
    </location>
</feature>
<comment type="caution">
    <text evidence="6">The sequence shown here is derived from an EMBL/GenBank/DDBJ whole genome shotgun (WGS) entry which is preliminary data.</text>
</comment>
<protein>
    <submittedName>
        <fullName evidence="6">Protein ROP like protein</fullName>
    </submittedName>
</protein>
<dbReference type="Pfam" id="PF00995">
    <property type="entry name" value="Sec1"/>
    <property type="match status" value="1"/>
</dbReference>
<feature type="domain" description="BOD1/SHG1" evidence="5">
    <location>
        <begin position="244"/>
        <end position="338"/>
    </location>
</feature>
<evidence type="ECO:0000256" key="4">
    <source>
        <dbReference type="SAM" id="MobiDB-lite"/>
    </source>
</evidence>
<accession>A0A8T0EXC7</accession>
<feature type="compositionally biased region" description="Basic and acidic residues" evidence="4">
    <location>
        <begin position="861"/>
        <end position="880"/>
    </location>
</feature>
<gene>
    <name evidence="6" type="ORF">HNY73_012674</name>
</gene>
<dbReference type="EMBL" id="JABXBU010001863">
    <property type="protein sequence ID" value="KAF8782381.1"/>
    <property type="molecule type" value="Genomic_DNA"/>
</dbReference>
<feature type="compositionally biased region" description="Basic and acidic residues" evidence="4">
    <location>
        <begin position="767"/>
        <end position="789"/>
    </location>
</feature>
<feature type="compositionally biased region" description="Low complexity" evidence="4">
    <location>
        <begin position="1231"/>
        <end position="1253"/>
    </location>
</feature>
<feature type="compositionally biased region" description="Basic and acidic residues" evidence="4">
    <location>
        <begin position="654"/>
        <end position="674"/>
    </location>
</feature>
<dbReference type="Gene3D" id="3.40.50.2060">
    <property type="match status" value="1"/>
</dbReference>
<feature type="compositionally biased region" description="Basic and acidic residues" evidence="4">
    <location>
        <begin position="689"/>
        <end position="714"/>
    </location>
</feature>
<dbReference type="InterPro" id="IPR043154">
    <property type="entry name" value="Sec-1-like_dom1"/>
</dbReference>
<evidence type="ECO:0000256" key="2">
    <source>
        <dbReference type="ARBA" id="ARBA00022448"/>
    </source>
</evidence>
<feature type="compositionally biased region" description="Low complexity" evidence="4">
    <location>
        <begin position="823"/>
        <end position="857"/>
    </location>
</feature>
<feature type="compositionally biased region" description="Low complexity" evidence="4">
    <location>
        <begin position="733"/>
        <end position="742"/>
    </location>
</feature>